<evidence type="ECO:0000313" key="2">
    <source>
        <dbReference type="EMBL" id="KKY35897.1"/>
    </source>
</evidence>
<reference evidence="2 3" key="1">
    <citation type="submission" date="2015-05" db="EMBL/GenBank/DDBJ databases">
        <title>Distinctive expansion of gene families associated with plant cell wall degradation and secondary metabolism in the genomes of grapevine trunk pathogens.</title>
        <authorList>
            <person name="Lawrence D.P."/>
            <person name="Travadon R."/>
            <person name="Rolshausen P.E."/>
            <person name="Baumgartner K."/>
        </authorList>
    </citation>
    <scope>NUCLEOTIDE SEQUENCE [LARGE SCALE GENOMIC DNA]</scope>
    <source>
        <strain evidence="2">DA912</strain>
    </source>
</reference>
<organism evidence="2 3">
    <name type="scientific">Diaporthe ampelina</name>
    <dbReference type="NCBI Taxonomy" id="1214573"/>
    <lineage>
        <taxon>Eukaryota</taxon>
        <taxon>Fungi</taxon>
        <taxon>Dikarya</taxon>
        <taxon>Ascomycota</taxon>
        <taxon>Pezizomycotina</taxon>
        <taxon>Sordariomycetes</taxon>
        <taxon>Sordariomycetidae</taxon>
        <taxon>Diaporthales</taxon>
        <taxon>Diaporthaceae</taxon>
        <taxon>Diaporthe</taxon>
    </lineage>
</organism>
<feature type="compositionally biased region" description="Low complexity" evidence="1">
    <location>
        <begin position="33"/>
        <end position="50"/>
    </location>
</feature>
<accession>A0A0G2FNI3</accession>
<reference evidence="2 3" key="2">
    <citation type="submission" date="2015-05" db="EMBL/GenBank/DDBJ databases">
        <authorList>
            <person name="Morales-Cruz A."/>
            <person name="Amrine K.C."/>
            <person name="Cantu D."/>
        </authorList>
    </citation>
    <scope>NUCLEOTIDE SEQUENCE [LARGE SCALE GENOMIC DNA]</scope>
    <source>
        <strain evidence="2">DA912</strain>
    </source>
</reference>
<dbReference type="Proteomes" id="UP000034680">
    <property type="component" value="Unassembled WGS sequence"/>
</dbReference>
<feature type="region of interest" description="Disordered" evidence="1">
    <location>
        <begin position="141"/>
        <end position="175"/>
    </location>
</feature>
<sequence>MCNSRSFRLYKNHDPQTLDLRDGEVGKRPDIIPTSRYTTSEKTTTTEQSPTEPPTTEPTTESTTAPTTEPTTAPTTEPTTEPTTSDSKTESSPTTTTETESSTTTISISLSVTTIPHSSKSTESFITKTLTIEPALKLKIRQGQAKKEEQQQQQQQQQPPQNPGRPAGPRHRRGHSIPEKFANVLVINDHAKQTAEGLCGSKGSLGPSFADARGRMYCDMDTKTLYPFCEGVGQAAGQGDGGDTEPCFDFGGSNMLRGAGVQRRQAPRVQDWRVSRGKGGR</sequence>
<feature type="compositionally biased region" description="Low complexity" evidence="1">
    <location>
        <begin position="151"/>
        <end position="167"/>
    </location>
</feature>
<evidence type="ECO:0000313" key="3">
    <source>
        <dbReference type="Proteomes" id="UP000034680"/>
    </source>
</evidence>
<dbReference type="EMBL" id="LCUC01000143">
    <property type="protein sequence ID" value="KKY35897.1"/>
    <property type="molecule type" value="Genomic_DNA"/>
</dbReference>
<feature type="compositionally biased region" description="Low complexity" evidence="1">
    <location>
        <begin position="57"/>
        <end position="105"/>
    </location>
</feature>
<gene>
    <name evidence="2" type="ORF">UCDDA912_g04113</name>
</gene>
<feature type="compositionally biased region" description="Basic and acidic residues" evidence="1">
    <location>
        <begin position="11"/>
        <end position="30"/>
    </location>
</feature>
<keyword evidence="3" id="KW-1185">Reference proteome</keyword>
<protein>
    <submittedName>
        <fullName evidence="2">Uncharacterized protein</fullName>
    </submittedName>
</protein>
<dbReference type="OrthoDB" id="5365129at2759"/>
<evidence type="ECO:0000256" key="1">
    <source>
        <dbReference type="SAM" id="MobiDB-lite"/>
    </source>
</evidence>
<name>A0A0G2FNI3_9PEZI</name>
<feature type="region of interest" description="Disordered" evidence="1">
    <location>
        <begin position="259"/>
        <end position="281"/>
    </location>
</feature>
<feature type="region of interest" description="Disordered" evidence="1">
    <location>
        <begin position="1"/>
        <end position="105"/>
    </location>
</feature>
<proteinExistence type="predicted"/>
<comment type="caution">
    <text evidence="2">The sequence shown here is derived from an EMBL/GenBank/DDBJ whole genome shotgun (WGS) entry which is preliminary data.</text>
</comment>
<dbReference type="AlphaFoldDB" id="A0A0G2FNI3"/>